<organism evidence="1 2">
    <name type="scientific">Racocetra persica</name>
    <dbReference type="NCBI Taxonomy" id="160502"/>
    <lineage>
        <taxon>Eukaryota</taxon>
        <taxon>Fungi</taxon>
        <taxon>Fungi incertae sedis</taxon>
        <taxon>Mucoromycota</taxon>
        <taxon>Glomeromycotina</taxon>
        <taxon>Glomeromycetes</taxon>
        <taxon>Diversisporales</taxon>
        <taxon>Gigasporaceae</taxon>
        <taxon>Racocetra</taxon>
    </lineage>
</organism>
<evidence type="ECO:0000313" key="1">
    <source>
        <dbReference type="EMBL" id="CAG8801072.1"/>
    </source>
</evidence>
<name>A0ACA9RPC1_9GLOM</name>
<reference evidence="1" key="1">
    <citation type="submission" date="2021-06" db="EMBL/GenBank/DDBJ databases">
        <authorList>
            <person name="Kallberg Y."/>
            <person name="Tangrot J."/>
            <person name="Rosling A."/>
        </authorList>
    </citation>
    <scope>NUCLEOTIDE SEQUENCE</scope>
    <source>
        <strain evidence="1">MA461A</strain>
    </source>
</reference>
<feature type="non-terminal residue" evidence="1">
    <location>
        <position position="81"/>
    </location>
</feature>
<dbReference type="Proteomes" id="UP000789920">
    <property type="component" value="Unassembled WGS sequence"/>
</dbReference>
<dbReference type="EMBL" id="CAJVQC010060723">
    <property type="protein sequence ID" value="CAG8801072.1"/>
    <property type="molecule type" value="Genomic_DNA"/>
</dbReference>
<protein>
    <submittedName>
        <fullName evidence="1">16735_t:CDS:1</fullName>
    </submittedName>
</protein>
<comment type="caution">
    <text evidence="1">The sequence shown here is derived from an EMBL/GenBank/DDBJ whole genome shotgun (WGS) entry which is preliminary data.</text>
</comment>
<keyword evidence="2" id="KW-1185">Reference proteome</keyword>
<sequence length="81" mass="9098">MNNQSQLSQEKTQQRDYHRDWFMIYLIGFFNSVPGIAGWILGLGLLSFVLRENNSKFDDVDGFNSFIGGVGGLEVVVIVAK</sequence>
<evidence type="ECO:0000313" key="2">
    <source>
        <dbReference type="Proteomes" id="UP000789920"/>
    </source>
</evidence>
<accession>A0ACA9RPC1</accession>
<proteinExistence type="predicted"/>
<gene>
    <name evidence="1" type="ORF">RPERSI_LOCUS21046</name>
</gene>